<feature type="transmembrane region" description="Helical" evidence="2">
    <location>
        <begin position="164"/>
        <end position="194"/>
    </location>
</feature>
<feature type="region of interest" description="Disordered" evidence="1">
    <location>
        <begin position="1"/>
        <end position="25"/>
    </location>
</feature>
<dbReference type="EMBL" id="LXSF01000005">
    <property type="protein sequence ID" value="OAM16595.1"/>
    <property type="molecule type" value="Genomic_DNA"/>
</dbReference>
<organism evidence="3 4">
    <name type="scientific">Eikenella corrodens</name>
    <dbReference type="NCBI Taxonomy" id="539"/>
    <lineage>
        <taxon>Bacteria</taxon>
        <taxon>Pseudomonadati</taxon>
        <taxon>Pseudomonadota</taxon>
        <taxon>Betaproteobacteria</taxon>
        <taxon>Neisseriales</taxon>
        <taxon>Neisseriaceae</taxon>
        <taxon>Eikenella</taxon>
    </lineage>
</organism>
<feature type="transmembrane region" description="Helical" evidence="2">
    <location>
        <begin position="56"/>
        <end position="76"/>
    </location>
</feature>
<comment type="caution">
    <text evidence="3">The sequence shown here is derived from an EMBL/GenBank/DDBJ whole genome shotgun (WGS) entry which is preliminary data.</text>
</comment>
<protein>
    <recommendedName>
        <fullName evidence="5">Transmembrane protein</fullName>
    </recommendedName>
</protein>
<gene>
    <name evidence="3" type="ORF">A7P85_06205</name>
</gene>
<proteinExistence type="predicted"/>
<keyword evidence="2" id="KW-0472">Membrane</keyword>
<reference evidence="4" key="1">
    <citation type="submission" date="2016-05" db="EMBL/GenBank/DDBJ databases">
        <title>Draft genome of Corynebacterium afermentans subsp. afermentans LCDC 88199T.</title>
        <authorList>
            <person name="Bernier A.-M."/>
            <person name="Bernard K."/>
        </authorList>
    </citation>
    <scope>NUCLEOTIDE SEQUENCE [LARGE SCALE GENOMIC DNA]</scope>
    <source>
        <strain evidence="4">NML01-0328</strain>
    </source>
</reference>
<evidence type="ECO:0000256" key="2">
    <source>
        <dbReference type="SAM" id="Phobius"/>
    </source>
</evidence>
<evidence type="ECO:0000313" key="3">
    <source>
        <dbReference type="EMBL" id="OAM16595.1"/>
    </source>
</evidence>
<feature type="transmembrane region" description="Helical" evidence="2">
    <location>
        <begin position="120"/>
        <end position="144"/>
    </location>
</feature>
<dbReference type="Proteomes" id="UP000078003">
    <property type="component" value="Unassembled WGS sequence"/>
</dbReference>
<evidence type="ECO:0000313" key="4">
    <source>
        <dbReference type="Proteomes" id="UP000078003"/>
    </source>
</evidence>
<feature type="transmembrane region" description="Helical" evidence="2">
    <location>
        <begin position="236"/>
        <end position="254"/>
    </location>
</feature>
<keyword evidence="2" id="KW-0812">Transmembrane</keyword>
<name>A0A1A9RCQ7_EIKCO</name>
<keyword evidence="2" id="KW-1133">Transmembrane helix</keyword>
<dbReference type="InterPro" id="IPR047798">
    <property type="entry name" value="BPSS1780-like"/>
</dbReference>
<dbReference type="AlphaFoldDB" id="A0A1A9RCQ7"/>
<evidence type="ECO:0008006" key="5">
    <source>
        <dbReference type="Google" id="ProtNLM"/>
    </source>
</evidence>
<evidence type="ECO:0000256" key="1">
    <source>
        <dbReference type="SAM" id="MobiDB-lite"/>
    </source>
</evidence>
<sequence>MDNQQFNRYAPPRTNGEPDSTRHGNYLAEPQALPAGNAKEWIGASWRLFKLRPGKLIGAALLFGAINIGLGMIPYIGGLLQAAISIFEIAGFAFIAKQLEEEGDFEFGQIFIGFQENTKSLAIIGAIGAVVALISNLAAIILIVGQVGDVSSVANLDLDEAQMMSAGLSVMALSLILGIVYSAFTFLAPALIILENEPPKRAILLSWQGFSRNIGGAVFCSLMMGLLFIVGMIPIFLGLLVVMPLLMLVPYTVYRDLFFK</sequence>
<dbReference type="NCBIfam" id="NF041043">
    <property type="entry name" value="BPSS1780_fam"/>
    <property type="match status" value="1"/>
</dbReference>
<accession>A0A1A9RCQ7</accession>